<dbReference type="AlphaFoldDB" id="A0A511QV01"/>
<protein>
    <recommendedName>
        <fullName evidence="5">BatD protein</fullName>
    </recommendedName>
</protein>
<organism evidence="3 4">
    <name type="scientific">Vibrio superstes NBRC 103154</name>
    <dbReference type="NCBI Taxonomy" id="1219062"/>
    <lineage>
        <taxon>Bacteria</taxon>
        <taxon>Pseudomonadati</taxon>
        <taxon>Pseudomonadota</taxon>
        <taxon>Gammaproteobacteria</taxon>
        <taxon>Vibrionales</taxon>
        <taxon>Vibrionaceae</taxon>
        <taxon>Vibrio</taxon>
    </lineage>
</organism>
<dbReference type="OrthoDB" id="5293418at2"/>
<comment type="caution">
    <text evidence="3">The sequence shown here is derived from an EMBL/GenBank/DDBJ whole genome shotgun (WGS) entry which is preliminary data.</text>
</comment>
<dbReference type="PANTHER" id="PTHR40940:SF1">
    <property type="entry name" value="PROTEIN BATD"/>
    <property type="match status" value="1"/>
</dbReference>
<proteinExistence type="predicted"/>
<sequence>MKRLVTLFLLMLASLQAVAAPQLVFSVDKHNVAPGEQVNLEFLAATNQYFMDSPEFSAPYISNAMVKQEKTSVVSGFSYIDGEKVASQRWSIQVYPNKEGVYLIPSMTVTLSTVDDELQVVKTQLKTDPVAIMVKSPAALKGESGYLVSDKVSIEDDWGLDGAKLAQHFRKGDIVQRRITIKADNTSTFMMPDFAPSAPEGVSVSLMEPQVTSDYLRGNHTTTLVQTVSYSIDKPGQYSLGGEQLTWWNPQQKQAEEWTAKAVNLDAGGIDYHKLLWWVITITGGVFLLWMIRIALTKCWAFILSQKEMLFGAGPSWLNSCYSKADNKSSNTSATRLVEISRDQALVKDSLECQFKQNKEVSKWQRLKLYLSL</sequence>
<evidence type="ECO:0000256" key="1">
    <source>
        <dbReference type="SAM" id="Phobius"/>
    </source>
</evidence>
<keyword evidence="2" id="KW-0732">Signal</keyword>
<keyword evidence="4" id="KW-1185">Reference proteome</keyword>
<keyword evidence="1" id="KW-1133">Transmembrane helix</keyword>
<evidence type="ECO:0008006" key="5">
    <source>
        <dbReference type="Google" id="ProtNLM"/>
    </source>
</evidence>
<reference evidence="3 4" key="1">
    <citation type="submission" date="2019-07" db="EMBL/GenBank/DDBJ databases">
        <title>Whole genome shotgun sequence of Vibrio superstes NBRC 103154.</title>
        <authorList>
            <person name="Hosoyama A."/>
            <person name="Uohara A."/>
            <person name="Ohji S."/>
            <person name="Ichikawa N."/>
        </authorList>
    </citation>
    <scope>NUCLEOTIDE SEQUENCE [LARGE SCALE GENOMIC DNA]</scope>
    <source>
        <strain evidence="3 4">NBRC 103154</strain>
    </source>
</reference>
<accession>A0A511QV01</accession>
<feature type="chain" id="PRO_5021873213" description="BatD protein" evidence="2">
    <location>
        <begin position="20"/>
        <end position="373"/>
    </location>
</feature>
<gene>
    <name evidence="3" type="ORF">VSU01S_34430</name>
</gene>
<dbReference type="RefSeq" id="WP_119008347.1">
    <property type="nucleotide sequence ID" value="NZ_BJXK01000019.1"/>
</dbReference>
<dbReference type="Proteomes" id="UP000321113">
    <property type="component" value="Unassembled WGS sequence"/>
</dbReference>
<evidence type="ECO:0000313" key="4">
    <source>
        <dbReference type="Proteomes" id="UP000321113"/>
    </source>
</evidence>
<keyword evidence="1" id="KW-0472">Membrane</keyword>
<dbReference type="EMBL" id="BJXK01000019">
    <property type="protein sequence ID" value="GEM81198.1"/>
    <property type="molecule type" value="Genomic_DNA"/>
</dbReference>
<feature type="signal peptide" evidence="2">
    <location>
        <begin position="1"/>
        <end position="19"/>
    </location>
</feature>
<keyword evidence="1" id="KW-0812">Transmembrane</keyword>
<feature type="transmembrane region" description="Helical" evidence="1">
    <location>
        <begin position="275"/>
        <end position="296"/>
    </location>
</feature>
<name>A0A511QV01_9VIBR</name>
<dbReference type="Pfam" id="PF13584">
    <property type="entry name" value="BatD"/>
    <property type="match status" value="1"/>
</dbReference>
<evidence type="ECO:0000313" key="3">
    <source>
        <dbReference type="EMBL" id="GEM81198.1"/>
    </source>
</evidence>
<dbReference type="InterPro" id="IPR025738">
    <property type="entry name" value="BatD"/>
</dbReference>
<dbReference type="PANTHER" id="PTHR40940">
    <property type="entry name" value="PROTEIN BATD-RELATED"/>
    <property type="match status" value="1"/>
</dbReference>
<evidence type="ECO:0000256" key="2">
    <source>
        <dbReference type="SAM" id="SignalP"/>
    </source>
</evidence>